<name>A0A834P8X2_VESPE</name>
<feature type="compositionally biased region" description="Acidic residues" evidence="1">
    <location>
        <begin position="25"/>
        <end position="50"/>
    </location>
</feature>
<dbReference type="EMBL" id="JACSDY010000003">
    <property type="protein sequence ID" value="KAF7432279.1"/>
    <property type="molecule type" value="Genomic_DNA"/>
</dbReference>
<feature type="region of interest" description="Disordered" evidence="1">
    <location>
        <begin position="204"/>
        <end position="223"/>
    </location>
</feature>
<proteinExistence type="predicted"/>
<keyword evidence="3" id="KW-1185">Reference proteome</keyword>
<organism evidence="2 3">
    <name type="scientific">Vespula pensylvanica</name>
    <name type="common">Western yellow jacket</name>
    <name type="synonym">Wasp</name>
    <dbReference type="NCBI Taxonomy" id="30213"/>
    <lineage>
        <taxon>Eukaryota</taxon>
        <taxon>Metazoa</taxon>
        <taxon>Ecdysozoa</taxon>
        <taxon>Arthropoda</taxon>
        <taxon>Hexapoda</taxon>
        <taxon>Insecta</taxon>
        <taxon>Pterygota</taxon>
        <taxon>Neoptera</taxon>
        <taxon>Endopterygota</taxon>
        <taxon>Hymenoptera</taxon>
        <taxon>Apocrita</taxon>
        <taxon>Aculeata</taxon>
        <taxon>Vespoidea</taxon>
        <taxon>Vespidae</taxon>
        <taxon>Vespinae</taxon>
        <taxon>Vespula</taxon>
    </lineage>
</organism>
<feature type="compositionally biased region" description="Basic and acidic residues" evidence="1">
    <location>
        <begin position="209"/>
        <end position="223"/>
    </location>
</feature>
<evidence type="ECO:0000256" key="1">
    <source>
        <dbReference type="SAM" id="MobiDB-lite"/>
    </source>
</evidence>
<dbReference type="AlphaFoldDB" id="A0A834P8X2"/>
<protein>
    <submittedName>
        <fullName evidence="2">Uncharacterized protein</fullName>
    </submittedName>
</protein>
<sequence length="247" mass="28455">MRNGERTWIASNHSTCSWRWRNREVEDEQDEEDEKDEDEEEEKDVIVVDEVDGHSSPNCCEKSSNLLSSRLPYPPPLPPSPPPLLSPLLSEYIQLLLYFEWTRLFSHFGRTFRVSDQLGSCQDNFGIRAPVGMAWERGSGYRRWTKGGARLFAGSTLFYSFLANEPRTNCKKKARTVIGSVGRWPPYFLLTNGLSRLSSKPPFSVTFSKTERRDEEVKEVKEACDKDGDKRDEKLTLLTRNRAPDKQ</sequence>
<dbReference type="Proteomes" id="UP000600918">
    <property type="component" value="Unassembled WGS sequence"/>
</dbReference>
<gene>
    <name evidence="2" type="ORF">H0235_005203</name>
</gene>
<evidence type="ECO:0000313" key="2">
    <source>
        <dbReference type="EMBL" id="KAF7432279.1"/>
    </source>
</evidence>
<reference evidence="2" key="1">
    <citation type="journal article" date="2020" name="G3 (Bethesda)">
        <title>High-Quality Assemblies for Three Invasive Social Wasps from the &lt;i&gt;Vespula&lt;/i&gt; Genus.</title>
        <authorList>
            <person name="Harrop T.W.R."/>
            <person name="Guhlin J."/>
            <person name="McLaughlin G.M."/>
            <person name="Permina E."/>
            <person name="Stockwell P."/>
            <person name="Gilligan J."/>
            <person name="Le Lec M.F."/>
            <person name="Gruber M.A.M."/>
            <person name="Quinn O."/>
            <person name="Lovegrove M."/>
            <person name="Duncan E.J."/>
            <person name="Remnant E.J."/>
            <person name="Van Eeckhoven J."/>
            <person name="Graham B."/>
            <person name="Knapp R.A."/>
            <person name="Langford K.W."/>
            <person name="Kronenberg Z."/>
            <person name="Press M.O."/>
            <person name="Eacker S.M."/>
            <person name="Wilson-Rankin E.E."/>
            <person name="Purcell J."/>
            <person name="Lester P.J."/>
            <person name="Dearden P.K."/>
        </authorList>
    </citation>
    <scope>NUCLEOTIDE SEQUENCE</scope>
    <source>
        <strain evidence="2">Volc-1</strain>
    </source>
</reference>
<evidence type="ECO:0000313" key="3">
    <source>
        <dbReference type="Proteomes" id="UP000600918"/>
    </source>
</evidence>
<accession>A0A834P8X2</accession>
<feature type="region of interest" description="Disordered" evidence="1">
    <location>
        <begin position="21"/>
        <end position="58"/>
    </location>
</feature>
<comment type="caution">
    <text evidence="2">The sequence shown here is derived from an EMBL/GenBank/DDBJ whole genome shotgun (WGS) entry which is preliminary data.</text>
</comment>